<dbReference type="Gene3D" id="3.40.50.10540">
    <property type="entry name" value="Crotonobetainyl-coa:carnitine coa-transferase, domain 1"/>
    <property type="match status" value="1"/>
</dbReference>
<keyword evidence="3" id="KW-1185">Reference proteome</keyword>
<dbReference type="Pfam" id="PF02515">
    <property type="entry name" value="CoA_transf_3"/>
    <property type="match status" value="1"/>
</dbReference>
<protein>
    <recommendedName>
        <fullName evidence="4">Alpha-methylacyl-CoA racemase</fullName>
    </recommendedName>
</protein>
<reference evidence="2 3" key="1">
    <citation type="journal article" date="2024" name="IMA Fungus">
        <title>IMA Genome - F19 : A genome assembly and annotation guide to empower mycologists, including annotated draft genome sequences of Ceratocystis pirilliformis, Diaporthe australafricana, Fusarium ophioides, Paecilomyces lecythidis, and Sporothrix stenoceras.</title>
        <authorList>
            <person name="Aylward J."/>
            <person name="Wilson A.M."/>
            <person name="Visagie C.M."/>
            <person name="Spraker J."/>
            <person name="Barnes I."/>
            <person name="Buitendag C."/>
            <person name="Ceriani C."/>
            <person name="Del Mar Angel L."/>
            <person name="du Plessis D."/>
            <person name="Fuchs T."/>
            <person name="Gasser K."/>
            <person name="Kramer D."/>
            <person name="Li W."/>
            <person name="Munsamy K."/>
            <person name="Piso A."/>
            <person name="Price J.L."/>
            <person name="Sonnekus B."/>
            <person name="Thomas C."/>
            <person name="van der Nest A."/>
            <person name="van Dijk A."/>
            <person name="van Heerden A."/>
            <person name="van Vuuren N."/>
            <person name="Yilmaz N."/>
            <person name="Duong T.A."/>
            <person name="van der Merwe N.A."/>
            <person name="Wingfield M.J."/>
            <person name="Wingfield B.D."/>
        </authorList>
    </citation>
    <scope>NUCLEOTIDE SEQUENCE [LARGE SCALE GENOMIC DNA]</scope>
    <source>
        <strain evidence="2 3">CMW 5346</strain>
    </source>
</reference>
<evidence type="ECO:0008006" key="4">
    <source>
        <dbReference type="Google" id="ProtNLM"/>
    </source>
</evidence>
<evidence type="ECO:0000313" key="2">
    <source>
        <dbReference type="EMBL" id="KAL1891323.1"/>
    </source>
</evidence>
<proteinExistence type="inferred from homology"/>
<dbReference type="EMBL" id="JAWCUI010000054">
    <property type="protein sequence ID" value="KAL1891323.1"/>
    <property type="molecule type" value="Genomic_DNA"/>
</dbReference>
<organism evidence="2 3">
    <name type="scientific">Sporothrix stenoceras</name>
    <dbReference type="NCBI Taxonomy" id="5173"/>
    <lineage>
        <taxon>Eukaryota</taxon>
        <taxon>Fungi</taxon>
        <taxon>Dikarya</taxon>
        <taxon>Ascomycota</taxon>
        <taxon>Pezizomycotina</taxon>
        <taxon>Sordariomycetes</taxon>
        <taxon>Sordariomycetidae</taxon>
        <taxon>Ophiostomatales</taxon>
        <taxon>Ophiostomataceae</taxon>
        <taxon>Sporothrix</taxon>
    </lineage>
</organism>
<comment type="similarity">
    <text evidence="1">Belongs to the CoA-transferase III family.</text>
</comment>
<evidence type="ECO:0000256" key="1">
    <source>
        <dbReference type="ARBA" id="ARBA00008383"/>
    </source>
</evidence>
<dbReference type="InterPro" id="IPR044855">
    <property type="entry name" value="CoA-Trfase_III_dom3_sf"/>
</dbReference>
<dbReference type="Gene3D" id="3.30.1540.10">
    <property type="entry name" value="formyl-coa transferase, domain 3"/>
    <property type="match status" value="1"/>
</dbReference>
<dbReference type="PANTHER" id="PTHR48228">
    <property type="entry name" value="SUCCINYL-COA--D-CITRAMALATE COA-TRANSFERASE"/>
    <property type="match status" value="1"/>
</dbReference>
<gene>
    <name evidence="2" type="ORF">Sste5346_007783</name>
</gene>
<dbReference type="Proteomes" id="UP001583186">
    <property type="component" value="Unassembled WGS sequence"/>
</dbReference>
<accession>A0ABR3YSI9</accession>
<name>A0ABR3YSI9_9PEZI</name>
<dbReference type="PANTHER" id="PTHR48228:SF5">
    <property type="entry name" value="ALPHA-METHYLACYL-COA RACEMASE"/>
    <property type="match status" value="1"/>
</dbReference>
<dbReference type="InterPro" id="IPR003673">
    <property type="entry name" value="CoA-Trfase_fam_III"/>
</dbReference>
<dbReference type="SUPFAM" id="SSF89796">
    <property type="entry name" value="CoA-transferase family III (CaiB/BaiF)"/>
    <property type="match status" value="1"/>
</dbReference>
<evidence type="ECO:0000313" key="3">
    <source>
        <dbReference type="Proteomes" id="UP001583186"/>
    </source>
</evidence>
<dbReference type="InterPro" id="IPR050509">
    <property type="entry name" value="CoA-transferase_III"/>
</dbReference>
<sequence length="380" mass="41318">MPALDNIRVIELAGLAPGPFTGMLLADNGADVLRIDRVDQGNVPSPDVLIRGKRSVCIDIKHPRGRDLLLKLVKHADVLIDPFRPGVLERLGLGPREVLLPKNPRLVVARLTGYRRDGKYASMAGHDINYLAVSGVLSTLGGAAPLPPSPPGNLLADFAGGGLVCFAGILLALQARTTTNRGQIVDANMVDGVSYLATAPRVSAKIPGQWDSPRGQNLIDGGCPYYRVYECKDAGRYMAVAALEPKFFTALCRGLGIQDRRDRQDRAAWPALHQLLTDRFRTKTRAEWETIFDGTDACCTPVLTYNEMEAARYEQRAMVGLSETPSNSSVRVQDGWTPQTLAPGHGGEQLLHAWAGFERDRDYVVAEGGLRTVEDEAAKL</sequence>
<dbReference type="InterPro" id="IPR023606">
    <property type="entry name" value="CoA-Trfase_III_dom_1_sf"/>
</dbReference>
<comment type="caution">
    <text evidence="2">The sequence shown here is derived from an EMBL/GenBank/DDBJ whole genome shotgun (WGS) entry which is preliminary data.</text>
</comment>